<dbReference type="Gene3D" id="3.30.1490.100">
    <property type="entry name" value="DNA polymerase, Y-family, little finger domain"/>
    <property type="match status" value="1"/>
</dbReference>
<dbReference type="Pfam" id="PF21999">
    <property type="entry name" value="IMS_HHH_1"/>
    <property type="match status" value="1"/>
</dbReference>
<sequence length="399" mass="45205">MRYNKTIMRIIAHIDMDAFFAAVEERDHEWLRGKPIVVGADPREGRGRGVVSTANYKAREYGIRSALPISKAWELSEAAKRKGLEPAVFLFTNFAEYEKTSARIMKILKTFSNVVEQASIDEAYFEIKNSKSLDRTPTAGQAEIRNPKHAWGTAAKTAKSIKEEIRKKEKLTCSIGIGPNKLIAKIASDFKKPDGLTIITEEEKELFLEPLPVRKIPGIGPKTELLLKRMNIATVRDLKGFAESELSELMGKWGKELYRKVRGIDDSPLETFYESKSIGEQETFDEDTRSPDILIVTLNEMSERILKRMEREGFSGFRTIAITVRFAGFETHTRAHTLSAASGSLGTLRFEALKLFMPFLDRRENPLNKKIRLVGLRIEKLLSQRKSTALPLDTAPRDR</sequence>
<evidence type="ECO:0000256" key="5">
    <source>
        <dbReference type="ARBA" id="ARBA00022679"/>
    </source>
</evidence>
<dbReference type="PATRIC" id="fig|1618608.3.peg.927"/>
<evidence type="ECO:0000256" key="14">
    <source>
        <dbReference type="ARBA" id="ARBA00049244"/>
    </source>
</evidence>
<keyword evidence="10 15" id="KW-0460">Magnesium</keyword>
<dbReference type="HAMAP" id="MF_01113">
    <property type="entry name" value="DNApol_IV"/>
    <property type="match status" value="1"/>
</dbReference>
<dbReference type="GO" id="GO:0006281">
    <property type="term" value="P:DNA repair"/>
    <property type="evidence" value="ECO:0007669"/>
    <property type="project" value="UniProtKB-UniRule"/>
</dbReference>
<dbReference type="SUPFAM" id="SSF56672">
    <property type="entry name" value="DNA/RNA polymerases"/>
    <property type="match status" value="1"/>
</dbReference>
<dbReference type="FunFam" id="3.30.1490.100:FF:000004">
    <property type="entry name" value="DNA polymerase IV"/>
    <property type="match status" value="1"/>
</dbReference>
<dbReference type="GO" id="GO:0003684">
    <property type="term" value="F:damaged DNA binding"/>
    <property type="evidence" value="ECO:0007669"/>
    <property type="project" value="InterPro"/>
</dbReference>
<dbReference type="InterPro" id="IPR053848">
    <property type="entry name" value="IMS_HHH_1"/>
</dbReference>
<dbReference type="InterPro" id="IPR017961">
    <property type="entry name" value="DNA_pol_Y-fam_little_finger"/>
</dbReference>
<evidence type="ECO:0000256" key="3">
    <source>
        <dbReference type="ARBA" id="ARBA00022457"/>
    </source>
</evidence>
<dbReference type="EMBL" id="LCQQ01000082">
    <property type="protein sequence ID" value="KKW18437.1"/>
    <property type="molecule type" value="Genomic_DNA"/>
</dbReference>
<dbReference type="CDD" id="cd03586">
    <property type="entry name" value="PolY_Pol_IV_kappa"/>
    <property type="match status" value="1"/>
</dbReference>
<dbReference type="PROSITE" id="PS50173">
    <property type="entry name" value="UMUC"/>
    <property type="match status" value="1"/>
</dbReference>
<comment type="cofactor">
    <cofactor evidence="15">
        <name>Mg(2+)</name>
        <dbReference type="ChEBI" id="CHEBI:18420"/>
    </cofactor>
    <text evidence="15">Binds 2 magnesium ions per subunit.</text>
</comment>
<evidence type="ECO:0000256" key="15">
    <source>
        <dbReference type="HAMAP-Rule" id="MF_01113"/>
    </source>
</evidence>
<evidence type="ECO:0000313" key="18">
    <source>
        <dbReference type="Proteomes" id="UP000034201"/>
    </source>
</evidence>
<dbReference type="GO" id="GO:0006261">
    <property type="term" value="P:DNA-templated DNA replication"/>
    <property type="evidence" value="ECO:0007669"/>
    <property type="project" value="UniProtKB-UniRule"/>
</dbReference>
<organism evidence="17 18">
    <name type="scientific">Candidatus Adlerbacteria bacterium GW2011_GWC1_50_9</name>
    <dbReference type="NCBI Taxonomy" id="1618608"/>
    <lineage>
        <taxon>Bacteria</taxon>
        <taxon>Candidatus Adleribacteriota</taxon>
    </lineage>
</organism>
<keyword evidence="11 15" id="KW-0239">DNA-directed DNA polymerase</keyword>
<evidence type="ECO:0000256" key="1">
    <source>
        <dbReference type="ARBA" id="ARBA00004496"/>
    </source>
</evidence>
<dbReference type="Gene3D" id="3.30.70.270">
    <property type="match status" value="1"/>
</dbReference>
<reference evidence="17 18" key="1">
    <citation type="journal article" date="2015" name="Nature">
        <title>rRNA introns, odd ribosomes, and small enigmatic genomes across a large radiation of phyla.</title>
        <authorList>
            <person name="Brown C.T."/>
            <person name="Hug L.A."/>
            <person name="Thomas B.C."/>
            <person name="Sharon I."/>
            <person name="Castelle C.J."/>
            <person name="Singh A."/>
            <person name="Wilkins M.J."/>
            <person name="Williams K.H."/>
            <person name="Banfield J.F."/>
        </authorList>
    </citation>
    <scope>NUCLEOTIDE SEQUENCE [LARGE SCALE GENOMIC DNA]</scope>
</reference>
<dbReference type="PANTHER" id="PTHR11076">
    <property type="entry name" value="DNA REPAIR POLYMERASE UMUC / TRANSFERASE FAMILY MEMBER"/>
    <property type="match status" value="1"/>
</dbReference>
<evidence type="ECO:0000256" key="13">
    <source>
        <dbReference type="ARBA" id="ARBA00023204"/>
    </source>
</evidence>
<proteinExistence type="inferred from homology"/>
<dbReference type="Gene3D" id="3.40.1170.60">
    <property type="match status" value="1"/>
</dbReference>
<dbReference type="InterPro" id="IPR050116">
    <property type="entry name" value="DNA_polymerase-Y"/>
</dbReference>
<accession>A0A0G1YTS2</accession>
<comment type="caution">
    <text evidence="17">The sequence shown here is derived from an EMBL/GenBank/DDBJ whole genome shotgun (WGS) entry which is preliminary data.</text>
</comment>
<feature type="active site" evidence="15">
    <location>
        <position position="122"/>
    </location>
</feature>
<dbReference type="SUPFAM" id="SSF100879">
    <property type="entry name" value="Lesion bypass DNA polymerase (Y-family), little finger domain"/>
    <property type="match status" value="1"/>
</dbReference>
<dbReference type="EC" id="2.7.7.7" evidence="15"/>
<evidence type="ECO:0000256" key="2">
    <source>
        <dbReference type="ARBA" id="ARBA00010945"/>
    </source>
</evidence>
<keyword evidence="4 15" id="KW-0963">Cytoplasm</keyword>
<evidence type="ECO:0000256" key="12">
    <source>
        <dbReference type="ARBA" id="ARBA00023125"/>
    </source>
</evidence>
<dbReference type="NCBIfam" id="NF002677">
    <property type="entry name" value="PRK02406.1"/>
    <property type="match status" value="1"/>
</dbReference>
<feature type="binding site" evidence="15">
    <location>
        <position position="15"/>
    </location>
    <ligand>
        <name>Mg(2+)</name>
        <dbReference type="ChEBI" id="CHEBI:18420"/>
    </ligand>
</feature>
<feature type="binding site" evidence="15">
    <location>
        <position position="121"/>
    </location>
    <ligand>
        <name>Mg(2+)</name>
        <dbReference type="ChEBI" id="CHEBI:18420"/>
    </ligand>
</feature>
<dbReference type="GO" id="GO:0005737">
    <property type="term" value="C:cytoplasm"/>
    <property type="evidence" value="ECO:0007669"/>
    <property type="project" value="UniProtKB-SubCell"/>
</dbReference>
<keyword evidence="6 15" id="KW-0548">Nucleotidyltransferase</keyword>
<dbReference type="Pfam" id="PF00817">
    <property type="entry name" value="IMS"/>
    <property type="match status" value="1"/>
</dbReference>
<dbReference type="PANTHER" id="PTHR11076:SF33">
    <property type="entry name" value="DNA POLYMERASE KAPPA"/>
    <property type="match status" value="1"/>
</dbReference>
<dbReference type="InterPro" id="IPR043128">
    <property type="entry name" value="Rev_trsase/Diguanyl_cyclase"/>
</dbReference>
<dbReference type="Pfam" id="PF11799">
    <property type="entry name" value="IMS_C"/>
    <property type="match status" value="1"/>
</dbReference>
<keyword evidence="9 15" id="KW-0227">DNA damage</keyword>
<evidence type="ECO:0000256" key="9">
    <source>
        <dbReference type="ARBA" id="ARBA00022763"/>
    </source>
</evidence>
<keyword evidence="12 15" id="KW-0238">DNA-binding</keyword>
<keyword evidence="3 15" id="KW-0515">Mutator protein</keyword>
<evidence type="ECO:0000256" key="4">
    <source>
        <dbReference type="ARBA" id="ARBA00022490"/>
    </source>
</evidence>
<feature type="site" description="Substrate discrimination" evidence="15">
    <location>
        <position position="20"/>
    </location>
</feature>
<keyword evidence="13 15" id="KW-0234">DNA repair</keyword>
<comment type="similarity">
    <text evidence="2 15">Belongs to the DNA polymerase type-Y family.</text>
</comment>
<feature type="domain" description="UmuC" evidence="16">
    <location>
        <begin position="11"/>
        <end position="220"/>
    </location>
</feature>
<dbReference type="GO" id="GO:0003887">
    <property type="term" value="F:DNA-directed DNA polymerase activity"/>
    <property type="evidence" value="ECO:0007669"/>
    <property type="project" value="UniProtKB-UniRule"/>
</dbReference>
<evidence type="ECO:0000256" key="11">
    <source>
        <dbReference type="ARBA" id="ARBA00022932"/>
    </source>
</evidence>
<dbReference type="GO" id="GO:0042276">
    <property type="term" value="P:error-prone translesion synthesis"/>
    <property type="evidence" value="ECO:0007669"/>
    <property type="project" value="TreeGrafter"/>
</dbReference>
<gene>
    <name evidence="15" type="primary">dinB</name>
    <name evidence="17" type="ORF">UY61_C0082G0002</name>
</gene>
<dbReference type="InterPro" id="IPR022880">
    <property type="entry name" value="DNApol_IV"/>
</dbReference>
<comment type="catalytic activity">
    <reaction evidence="14 15">
        <text>DNA(n) + a 2'-deoxyribonucleoside 5'-triphosphate = DNA(n+1) + diphosphate</text>
        <dbReference type="Rhea" id="RHEA:22508"/>
        <dbReference type="Rhea" id="RHEA-COMP:17339"/>
        <dbReference type="Rhea" id="RHEA-COMP:17340"/>
        <dbReference type="ChEBI" id="CHEBI:33019"/>
        <dbReference type="ChEBI" id="CHEBI:61560"/>
        <dbReference type="ChEBI" id="CHEBI:173112"/>
        <dbReference type="EC" id="2.7.7.7"/>
    </reaction>
</comment>
<keyword evidence="7 15" id="KW-0235">DNA replication</keyword>
<evidence type="ECO:0000259" key="16">
    <source>
        <dbReference type="PROSITE" id="PS50173"/>
    </source>
</evidence>
<dbReference type="Proteomes" id="UP000034201">
    <property type="component" value="Unassembled WGS sequence"/>
</dbReference>
<name>A0A0G1YTS2_9BACT</name>
<dbReference type="Gene3D" id="1.10.150.20">
    <property type="entry name" value="5' to 3' exonuclease, C-terminal subdomain"/>
    <property type="match status" value="1"/>
</dbReference>
<evidence type="ECO:0000256" key="10">
    <source>
        <dbReference type="ARBA" id="ARBA00022842"/>
    </source>
</evidence>
<protein>
    <recommendedName>
        <fullName evidence="15">DNA polymerase IV</fullName>
        <shortName evidence="15">Pol IV</shortName>
        <ecNumber evidence="15">2.7.7.7</ecNumber>
    </recommendedName>
</protein>
<comment type="subunit">
    <text evidence="15">Monomer.</text>
</comment>
<evidence type="ECO:0000256" key="8">
    <source>
        <dbReference type="ARBA" id="ARBA00022723"/>
    </source>
</evidence>
<evidence type="ECO:0000256" key="6">
    <source>
        <dbReference type="ARBA" id="ARBA00022695"/>
    </source>
</evidence>
<dbReference type="AlphaFoldDB" id="A0A0G1YTS2"/>
<dbReference type="InterPro" id="IPR043502">
    <property type="entry name" value="DNA/RNA_pol_sf"/>
</dbReference>
<evidence type="ECO:0000313" key="17">
    <source>
        <dbReference type="EMBL" id="KKW18437.1"/>
    </source>
</evidence>
<comment type="function">
    <text evidence="15">Poorly processive, error-prone DNA polymerase involved in untargeted mutagenesis. Copies undamaged DNA at stalled replication forks, which arise in vivo from mismatched or misaligned primer ends. These misaligned primers can be extended by PolIV. Exhibits no 3'-5' exonuclease (proofreading) activity. May be involved in translesional synthesis, in conjunction with the beta clamp from PolIII.</text>
</comment>
<comment type="subcellular location">
    <subcellularLocation>
        <location evidence="1 15">Cytoplasm</location>
    </subcellularLocation>
</comment>
<evidence type="ECO:0000256" key="7">
    <source>
        <dbReference type="ARBA" id="ARBA00022705"/>
    </source>
</evidence>
<keyword evidence="8 15" id="KW-0479">Metal-binding</keyword>
<keyword evidence="5 15" id="KW-0808">Transferase</keyword>
<dbReference type="GO" id="GO:0000287">
    <property type="term" value="F:magnesium ion binding"/>
    <property type="evidence" value="ECO:0007669"/>
    <property type="project" value="UniProtKB-UniRule"/>
</dbReference>
<dbReference type="InterPro" id="IPR036775">
    <property type="entry name" value="DNA_pol_Y-fam_lit_finger_sf"/>
</dbReference>
<dbReference type="InterPro" id="IPR001126">
    <property type="entry name" value="UmuC"/>
</dbReference>